<accession>A0ABZ1JH73</accession>
<feature type="compositionally biased region" description="Basic and acidic residues" evidence="1">
    <location>
        <begin position="197"/>
        <end position="232"/>
    </location>
</feature>
<feature type="region of interest" description="Disordered" evidence="1">
    <location>
        <begin position="90"/>
        <end position="149"/>
    </location>
</feature>
<feature type="region of interest" description="Disordered" evidence="1">
    <location>
        <begin position="39"/>
        <end position="65"/>
    </location>
</feature>
<protein>
    <submittedName>
        <fullName evidence="2">Uncharacterized protein</fullName>
    </submittedName>
</protein>
<feature type="compositionally biased region" description="Basic and acidic residues" evidence="1">
    <location>
        <begin position="96"/>
        <end position="107"/>
    </location>
</feature>
<name>A0ABZ1JH73_9ACTN</name>
<keyword evidence="3" id="KW-1185">Reference proteome</keyword>
<reference evidence="2" key="1">
    <citation type="submission" date="2022-10" db="EMBL/GenBank/DDBJ databases">
        <title>The complete genomes of actinobacterial strains from the NBC collection.</title>
        <authorList>
            <person name="Joergensen T.S."/>
            <person name="Alvarez Arevalo M."/>
            <person name="Sterndorff E.B."/>
            <person name="Faurdal D."/>
            <person name="Vuksanovic O."/>
            <person name="Mourched A.-S."/>
            <person name="Charusanti P."/>
            <person name="Shaw S."/>
            <person name="Blin K."/>
            <person name="Weber T."/>
        </authorList>
    </citation>
    <scope>NUCLEOTIDE SEQUENCE</scope>
    <source>
        <strain evidence="2">NBC_00189</strain>
    </source>
</reference>
<evidence type="ECO:0000313" key="2">
    <source>
        <dbReference type="EMBL" id="WTP49921.1"/>
    </source>
</evidence>
<organism evidence="2 3">
    <name type="scientific">Streptomyces tauricus</name>
    <dbReference type="NCBI Taxonomy" id="68274"/>
    <lineage>
        <taxon>Bacteria</taxon>
        <taxon>Bacillati</taxon>
        <taxon>Actinomycetota</taxon>
        <taxon>Actinomycetes</taxon>
        <taxon>Kitasatosporales</taxon>
        <taxon>Streptomycetaceae</taxon>
        <taxon>Streptomyces</taxon>
        <taxon>Streptomyces aurantiacus group</taxon>
    </lineage>
</organism>
<dbReference type="EMBL" id="CP108133">
    <property type="protein sequence ID" value="WTP49921.1"/>
    <property type="molecule type" value="Genomic_DNA"/>
</dbReference>
<feature type="compositionally biased region" description="Basic and acidic residues" evidence="1">
    <location>
        <begin position="54"/>
        <end position="65"/>
    </location>
</feature>
<gene>
    <name evidence="2" type="ORF">OG288_17355</name>
</gene>
<sequence>MGEREGDSTRPDLGALLAAAVRGEEVDADAEKRALAAFRDARDEGAHGAVRTRRRDDWRPAGERRGWSLRTTLVALAASVTLGGVAVAAIGSGVGGRDDGGERDGDRLPSSSSAADPGAPAGVGTPGAAGASGTSGAAGSGSADRPWTAQDTAAHCRAYDSVKKRGKALDSTAWQRLVRAAGGEDEVAAYCAAQSTEAKEKKNSKSGKDGKSAKEAEKAEKAEKAEARESAKPSKTPGNGVTRSPKAEKSAKSAKNTKSAK</sequence>
<dbReference type="RefSeq" id="WP_328937779.1">
    <property type="nucleotide sequence ID" value="NZ_CP108133.1"/>
</dbReference>
<feature type="region of interest" description="Disordered" evidence="1">
    <location>
        <begin position="194"/>
        <end position="261"/>
    </location>
</feature>
<feature type="compositionally biased region" description="Low complexity" evidence="1">
    <location>
        <begin position="109"/>
        <end position="144"/>
    </location>
</feature>
<proteinExistence type="predicted"/>
<dbReference type="Proteomes" id="UP001432166">
    <property type="component" value="Chromosome"/>
</dbReference>
<evidence type="ECO:0000256" key="1">
    <source>
        <dbReference type="SAM" id="MobiDB-lite"/>
    </source>
</evidence>
<evidence type="ECO:0000313" key="3">
    <source>
        <dbReference type="Proteomes" id="UP001432166"/>
    </source>
</evidence>